<dbReference type="Gene3D" id="2.160.20.10">
    <property type="entry name" value="Single-stranded right-handed beta-helix, Pectin lyase-like"/>
    <property type="match status" value="1"/>
</dbReference>
<comment type="caution">
    <text evidence="3">The sequence shown here is derived from an EMBL/GenBank/DDBJ whole genome shotgun (WGS) entry which is preliminary data.</text>
</comment>
<sequence>MCKCLSLLLLITIFFIKSFGQNVFVNGFTETINPAVNIIGISSTTIKVSNAETFSYSVDTKDGEGKISTIPTIKAFLSQVKGRGLFVYRNGKKQETLSIVEDGDVLQFPNGKKLLIKLEKGALNGILSIVNPQISQSEKQEIVLNFKAGQRSPNASFELVIPKGIQVKAENIYVNIIGRGEVLLANLDKQSIGRVGTNYSYSKVGTSKIEKQTDGSQLIKLNALDLRPDNGIDVQLKLKDVVAARAGNYIFKSRYFVTEPEKLSSSGNGSETATIQVVNRVADFRKVISSAPFSQQSGKSLDFDWTSSQKGLRVYQSSDNGKNWIVSKTATGNAKTRVIDLIEGRQYQFQLLNAAKKPVSKIISHFVGKQDVKTFGVKGDGIADDTDKINEAIAKISNHGGGILLFDKGTFLVRTVHLKSNVWLYVAKEATIKAIKGADAPELTWFSDRKYRSGLSPTDRGPYENPENWLTKQDVGHTYFKNAMFSAEREDNIKIIGNGRITGDGNLVTSDKVMNNEPNNRADKMFALKLCTNIEIGGIERKEDLWYDEGKDQPYYIKANGAKDFDVENMLDIDRGGHFVLLATGTDHIFVHNTYFGKYNTSNVRDIYDFMACNDVTATNIYCKVSSDDIVKPGSDCSLGFTRPAKKFRVRNIIGDTNCNLFQIGSETADDIMDACVDNIFVLGANKAGFSISTNDGAHIKDIHLNCGHTGTLHSRSQMRRTTTPFFISISNRARILGANVSRHKFDENGVKHDELLVNNVGIGKVENIILNGVDITEVYGGSSFGNATVRWKAYDGKQRKATAIVAGYALPDNSTVEGGLGFKLPNGEHTGYIQNISFNDVHILYKGGNLASDKERVPQELGVGQYNVSNLGVQPSYGLWARHAKNVEIKNSSFNFETNDNRYVFYFDDVKGAKITDVEMMKGKDSKELIGKKDADNISVKNAVYYSERWKGTPYKLDKDGRPQSEVNER</sequence>
<evidence type="ECO:0000256" key="1">
    <source>
        <dbReference type="SAM" id="SignalP"/>
    </source>
</evidence>
<dbReference type="GO" id="GO:0016787">
    <property type="term" value="F:hydrolase activity"/>
    <property type="evidence" value="ECO:0007669"/>
    <property type="project" value="UniProtKB-KW"/>
</dbReference>
<gene>
    <name evidence="3" type="ORF">ACFSAH_05835</name>
</gene>
<organism evidence="3 4">
    <name type="scientific">Pseudopedobacter beijingensis</name>
    <dbReference type="NCBI Taxonomy" id="1207056"/>
    <lineage>
        <taxon>Bacteria</taxon>
        <taxon>Pseudomonadati</taxon>
        <taxon>Bacteroidota</taxon>
        <taxon>Sphingobacteriia</taxon>
        <taxon>Sphingobacteriales</taxon>
        <taxon>Sphingobacteriaceae</taxon>
        <taxon>Pseudopedobacter</taxon>
    </lineage>
</organism>
<dbReference type="InterPro" id="IPR011050">
    <property type="entry name" value="Pectin_lyase_fold/virulence"/>
</dbReference>
<dbReference type="Pfam" id="PF12708">
    <property type="entry name" value="Pect-lyase_RHGA_epim"/>
    <property type="match status" value="1"/>
</dbReference>
<evidence type="ECO:0000313" key="3">
    <source>
        <dbReference type="EMBL" id="MFD1629391.1"/>
    </source>
</evidence>
<keyword evidence="1" id="KW-0732">Signal</keyword>
<keyword evidence="4" id="KW-1185">Reference proteome</keyword>
<evidence type="ECO:0000313" key="4">
    <source>
        <dbReference type="Proteomes" id="UP001597118"/>
    </source>
</evidence>
<dbReference type="PANTHER" id="PTHR31339:SF9">
    <property type="entry name" value="PLASMIN AND FIBRONECTIN-BINDING PROTEIN A"/>
    <property type="match status" value="1"/>
</dbReference>
<dbReference type="CDD" id="cd14670">
    <property type="entry name" value="BslA_like"/>
    <property type="match status" value="1"/>
</dbReference>
<name>A0ABW4ICQ6_9SPHI</name>
<dbReference type="RefSeq" id="WP_379661770.1">
    <property type="nucleotide sequence ID" value="NZ_JBHUDG010000004.1"/>
</dbReference>
<dbReference type="Proteomes" id="UP001597118">
    <property type="component" value="Unassembled WGS sequence"/>
</dbReference>
<dbReference type="EMBL" id="JBHUDG010000004">
    <property type="protein sequence ID" value="MFD1629391.1"/>
    <property type="molecule type" value="Genomic_DNA"/>
</dbReference>
<dbReference type="PANTHER" id="PTHR31339">
    <property type="entry name" value="PECTIN LYASE-RELATED"/>
    <property type="match status" value="1"/>
</dbReference>
<reference evidence="4" key="1">
    <citation type="journal article" date="2019" name="Int. J. Syst. Evol. Microbiol.">
        <title>The Global Catalogue of Microorganisms (GCM) 10K type strain sequencing project: providing services to taxonomists for standard genome sequencing and annotation.</title>
        <authorList>
            <consortium name="The Broad Institute Genomics Platform"/>
            <consortium name="The Broad Institute Genome Sequencing Center for Infectious Disease"/>
            <person name="Wu L."/>
            <person name="Ma J."/>
        </authorList>
    </citation>
    <scope>NUCLEOTIDE SEQUENCE [LARGE SCALE GENOMIC DNA]</scope>
    <source>
        <strain evidence="4">CCUG 53762</strain>
    </source>
</reference>
<protein>
    <submittedName>
        <fullName evidence="3">Glycosyl hydrolase family 28-related protein</fullName>
    </submittedName>
</protein>
<accession>A0ABW4ICQ6</accession>
<dbReference type="InterPro" id="IPR024535">
    <property type="entry name" value="RHGA/B-epi-like_pectate_lyase"/>
</dbReference>
<feature type="signal peptide" evidence="1">
    <location>
        <begin position="1"/>
        <end position="20"/>
    </location>
</feature>
<proteinExistence type="predicted"/>
<feature type="chain" id="PRO_5047069559" evidence="1">
    <location>
        <begin position="21"/>
        <end position="971"/>
    </location>
</feature>
<dbReference type="InterPro" id="IPR012334">
    <property type="entry name" value="Pectin_lyas_fold"/>
</dbReference>
<feature type="domain" description="Rhamnogalacturonase A/B/Epimerase-like pectate lyase" evidence="2">
    <location>
        <begin position="372"/>
        <end position="425"/>
    </location>
</feature>
<keyword evidence="3" id="KW-0378">Hydrolase</keyword>
<evidence type="ECO:0000259" key="2">
    <source>
        <dbReference type="Pfam" id="PF12708"/>
    </source>
</evidence>
<dbReference type="InterPro" id="IPR051801">
    <property type="entry name" value="GH28_Enzymes"/>
</dbReference>
<dbReference type="InterPro" id="IPR034650">
    <property type="entry name" value="YuaB-like"/>
</dbReference>
<dbReference type="SUPFAM" id="SSF51126">
    <property type="entry name" value="Pectin lyase-like"/>
    <property type="match status" value="1"/>
</dbReference>